<accession>A0A5Q4Z887</accession>
<dbReference type="InterPro" id="IPR045738">
    <property type="entry name" value="DUF6088"/>
</dbReference>
<evidence type="ECO:0000313" key="1">
    <source>
        <dbReference type="EMBL" id="VVD27481.1"/>
    </source>
</evidence>
<dbReference type="Pfam" id="PF19570">
    <property type="entry name" value="DUF6088"/>
    <property type="match status" value="1"/>
</dbReference>
<gene>
    <name evidence="1" type="ORF">PDMSB3_1019</name>
</gene>
<proteinExistence type="predicted"/>
<dbReference type="AlphaFoldDB" id="A0A5Q4Z887"/>
<sequence length="189" mass="21272">MNWVRKWQSEVADAECAMRLWPTCWYGTVADPGSTCGQQYELRKIAVKLKDRVVRSIARRYSVVILRSELAALGSPAQLTRVLSNLVKNKRLVRVGLGIYAKTRLNKFTGEAATAATFEEIAAEAFRKLDIDVSHGQLARDYNAGKTTQVPMLATVDTGRRRISRRISLGSRTVTYERSSKRMPKEPQP</sequence>
<organism evidence="1 2">
    <name type="scientific">Paraburkholderia dioscoreae</name>
    <dbReference type="NCBI Taxonomy" id="2604047"/>
    <lineage>
        <taxon>Bacteria</taxon>
        <taxon>Pseudomonadati</taxon>
        <taxon>Pseudomonadota</taxon>
        <taxon>Betaproteobacteria</taxon>
        <taxon>Burkholderiales</taxon>
        <taxon>Burkholderiaceae</taxon>
        <taxon>Paraburkholderia</taxon>
    </lineage>
</organism>
<keyword evidence="1" id="KW-0378">Hydrolase</keyword>
<evidence type="ECO:0000313" key="2">
    <source>
        <dbReference type="Proteomes" id="UP000325811"/>
    </source>
</evidence>
<dbReference type="Proteomes" id="UP000325811">
    <property type="component" value="Chromosome I"/>
</dbReference>
<dbReference type="KEGG" id="pdio:PDMSB3_1019"/>
<dbReference type="GO" id="GO:0016787">
    <property type="term" value="F:hydrolase activity"/>
    <property type="evidence" value="ECO:0007669"/>
    <property type="project" value="UniProtKB-KW"/>
</dbReference>
<keyword evidence="2" id="KW-1185">Reference proteome</keyword>
<name>A0A5Q4Z887_9BURK</name>
<protein>
    <submittedName>
        <fullName evidence="1">S-adenosylhomocysteine hydrolase (Modular protein)</fullName>
    </submittedName>
</protein>
<dbReference type="EMBL" id="LR699553">
    <property type="protein sequence ID" value="VVD27481.1"/>
    <property type="molecule type" value="Genomic_DNA"/>
</dbReference>
<reference evidence="1 2" key="1">
    <citation type="submission" date="2019-08" db="EMBL/GenBank/DDBJ databases">
        <authorList>
            <person name="Herpell B J."/>
        </authorList>
    </citation>
    <scope>NUCLEOTIDE SEQUENCE [LARGE SCALE GENOMIC DNA]</scope>
    <source>
        <strain evidence="2">Msb3</strain>
    </source>
</reference>